<gene>
    <name evidence="2" type="ORF">A1O1_04042</name>
</gene>
<sequence length="247" mass="25771">MVPKPTSAKSQVTEADLAANEALLLHAEAARLAKSWLSGAFSGSDTNDNNDTAADEADLKKEQELFGKNAVQYSETGGVGFQDPSAGNGTKGAAASRGADQTTAFLRKHLLRGQNNSHTTSTAKPRPRSGAQGYPSRRAADSEDEEEGRSGVGKSKYKGRVHTHTASYAGGSESGFPRSSDNLAQSALTDATGVRDTVDGATQLPPTPTGAAPPGQARTTKKRGSSYLDEVLASRAAKKNKKMPKNP</sequence>
<dbReference type="EMBL" id="AMWN01000003">
    <property type="protein sequence ID" value="EXJ90935.1"/>
    <property type="molecule type" value="Genomic_DNA"/>
</dbReference>
<dbReference type="eggNOG" id="ENOG502RPWI">
    <property type="taxonomic scope" value="Eukaryota"/>
</dbReference>
<feature type="compositionally biased region" description="Polar residues" evidence="1">
    <location>
        <begin position="113"/>
        <end position="123"/>
    </location>
</feature>
<comment type="caution">
    <text evidence="2">The sequence shown here is derived from an EMBL/GenBank/DDBJ whole genome shotgun (WGS) entry which is preliminary data.</text>
</comment>
<reference evidence="2 3" key="1">
    <citation type="submission" date="2013-03" db="EMBL/GenBank/DDBJ databases">
        <title>The Genome Sequence of Capronia coronata CBS 617.96.</title>
        <authorList>
            <consortium name="The Broad Institute Genomics Platform"/>
            <person name="Cuomo C."/>
            <person name="de Hoog S."/>
            <person name="Gorbushina A."/>
            <person name="Walker B."/>
            <person name="Young S.K."/>
            <person name="Zeng Q."/>
            <person name="Gargeya S."/>
            <person name="Fitzgerald M."/>
            <person name="Haas B."/>
            <person name="Abouelleil A."/>
            <person name="Allen A.W."/>
            <person name="Alvarado L."/>
            <person name="Arachchi H.M."/>
            <person name="Berlin A.M."/>
            <person name="Chapman S.B."/>
            <person name="Gainer-Dewar J."/>
            <person name="Goldberg J."/>
            <person name="Griggs A."/>
            <person name="Gujja S."/>
            <person name="Hansen M."/>
            <person name="Howarth C."/>
            <person name="Imamovic A."/>
            <person name="Ireland A."/>
            <person name="Larimer J."/>
            <person name="McCowan C."/>
            <person name="Murphy C."/>
            <person name="Pearson M."/>
            <person name="Poon T.W."/>
            <person name="Priest M."/>
            <person name="Roberts A."/>
            <person name="Saif S."/>
            <person name="Shea T."/>
            <person name="Sisk P."/>
            <person name="Sykes S."/>
            <person name="Wortman J."/>
            <person name="Nusbaum C."/>
            <person name="Birren B."/>
        </authorList>
    </citation>
    <scope>NUCLEOTIDE SEQUENCE [LARGE SCALE GENOMIC DNA]</scope>
    <source>
        <strain evidence="2 3">CBS 617.96</strain>
    </source>
</reference>
<proteinExistence type="predicted"/>
<feature type="compositionally biased region" description="Polar residues" evidence="1">
    <location>
        <begin position="177"/>
        <end position="189"/>
    </location>
</feature>
<evidence type="ECO:0000256" key="1">
    <source>
        <dbReference type="SAM" id="MobiDB-lite"/>
    </source>
</evidence>
<dbReference type="HOGENOM" id="CLU_1199835_0_0_1"/>
<feature type="compositionally biased region" description="Low complexity" evidence="1">
    <location>
        <begin position="200"/>
        <end position="218"/>
    </location>
</feature>
<evidence type="ECO:0000313" key="3">
    <source>
        <dbReference type="Proteomes" id="UP000019484"/>
    </source>
</evidence>
<dbReference type="OrthoDB" id="4159597at2759"/>
<feature type="region of interest" description="Disordered" evidence="1">
    <location>
        <begin position="68"/>
        <end position="247"/>
    </location>
</feature>
<organism evidence="2 3">
    <name type="scientific">Capronia coronata CBS 617.96</name>
    <dbReference type="NCBI Taxonomy" id="1182541"/>
    <lineage>
        <taxon>Eukaryota</taxon>
        <taxon>Fungi</taxon>
        <taxon>Dikarya</taxon>
        <taxon>Ascomycota</taxon>
        <taxon>Pezizomycotina</taxon>
        <taxon>Eurotiomycetes</taxon>
        <taxon>Chaetothyriomycetidae</taxon>
        <taxon>Chaetothyriales</taxon>
        <taxon>Herpotrichiellaceae</taxon>
        <taxon>Capronia</taxon>
    </lineage>
</organism>
<dbReference type="GeneID" id="19158928"/>
<feature type="compositionally biased region" description="Basic residues" evidence="1">
    <location>
        <begin position="236"/>
        <end position="247"/>
    </location>
</feature>
<accession>W9YMP8</accession>
<evidence type="ECO:0000313" key="2">
    <source>
        <dbReference type="EMBL" id="EXJ90935.1"/>
    </source>
</evidence>
<dbReference type="AlphaFoldDB" id="W9YMP8"/>
<keyword evidence="3" id="KW-1185">Reference proteome</keyword>
<dbReference type="Proteomes" id="UP000019484">
    <property type="component" value="Unassembled WGS sequence"/>
</dbReference>
<protein>
    <submittedName>
        <fullName evidence="2">Uncharacterized protein</fullName>
    </submittedName>
</protein>
<name>W9YMP8_9EURO</name>
<dbReference type="RefSeq" id="XP_007723129.1">
    <property type="nucleotide sequence ID" value="XM_007724939.1"/>
</dbReference>